<dbReference type="SUPFAM" id="SSF56219">
    <property type="entry name" value="DNase I-like"/>
    <property type="match status" value="1"/>
</dbReference>
<gene>
    <name evidence="6" type="ORF">HRG_06757</name>
</gene>
<dbReference type="PROSITE" id="PS50158">
    <property type="entry name" value="ZF_CCHC"/>
    <property type="match status" value="1"/>
</dbReference>
<dbReference type="InterPro" id="IPR036691">
    <property type="entry name" value="Endo/exonu/phosph_ase_sf"/>
</dbReference>
<sequence>MCEGIEEREHQQRLKETLNGQNEIIRDQQEIIRKQKEEAEKQEKTNQELILQWEDIKQQMRDQLKHVQQQLEATIVGSAVTPPSTFAEVARSSPSPQHNTVRSVSSGSTAASNANELFCMIDTSRAIESEVRTKEGQATWRDEVELQRVKEAAQKTAVTGARVMRDQLYPVKVDNVNRTAILDGEGNILQGAAEALGAENNVSIGKITWLSNKETSKAYGSMVVYVTKKNDAKKLLDGKYFDLAGESACTNPFEPRKGPMQCFNCQEMGHKAFRCKKPQLNVRKREPVQQSLMNDEDLKDYGVLAVSEPYARMIDGKVVTSPRMHSNWTRILPTHMSDGPWPIRSMLWVRDDVEVVQMPMPSADLTAAVLRLPERSVLVVSVYVEGQSTEALKSTTGLLHDLIQRFRQGSDQESTIDLVLTTSELADEVATCAIHPTDHGSDHRAIQTTFDITMPERSARPRLLFKNAPWNLIRTRVKDNLRLLPWAVDVQTQTDQLMRIVLEAIHELTPRARPSPYAKRWWTKDLTQLRRTHTFWRNQARTQRRGGQPRPDLERRAKEAAKEFHDAIRHQRKAHWDDFLSDDANIWKATKYLKAGKSTTGDKVPPLRKGDGSTTEDKADQADELLIAFFPPLPARIEDEGVRPQRKAVPMPGLTLGEIEEKVMTAKPWKAPGEDELPTAVWRQLWPVTKDRIFALFDASLRDGVVPRQWKSAKIVPLKKPHKDDYTVAKAWRPISLLSTLARKRRSAEQALLLLQEQAYKAWRNHKVLSLISFDVKGAYNGVCKDRLLERMKARGIPAKLRRIKAESGSIAFVDDYSAWVTGPTAEANREGIQAIIDDALEWEVRSGQEDHMMKAAASGLSAAMGLRRLKGPLSAPCARFLVSLCTLPYLARLHT</sequence>
<feature type="domain" description="CCHC-type" evidence="4">
    <location>
        <begin position="262"/>
        <end position="277"/>
    </location>
</feature>
<reference evidence="6" key="1">
    <citation type="submission" date="2021-09" db="EMBL/GenBank/DDBJ databases">
        <title>A high-quality genome of the endoparasitic fungus Hirsutella rhossiliensis with a comparison of Hirsutella genomes reveals transposable elements contributing to genome size variation.</title>
        <authorList>
            <person name="Lin R."/>
            <person name="Jiao Y."/>
            <person name="Sun X."/>
            <person name="Ling J."/>
            <person name="Xie B."/>
            <person name="Cheng X."/>
        </authorList>
    </citation>
    <scope>NUCLEOTIDE SEQUENCE</scope>
    <source>
        <strain evidence="6">HR02</strain>
    </source>
</reference>
<evidence type="ECO:0000259" key="5">
    <source>
        <dbReference type="PROSITE" id="PS50878"/>
    </source>
</evidence>
<evidence type="ECO:0000313" key="7">
    <source>
        <dbReference type="Proteomes" id="UP000824596"/>
    </source>
</evidence>
<keyword evidence="1" id="KW-0863">Zinc-finger</keyword>
<evidence type="ECO:0000313" key="6">
    <source>
        <dbReference type="EMBL" id="KAH0962655.1"/>
    </source>
</evidence>
<keyword evidence="6" id="KW-0255">Endonuclease</keyword>
<dbReference type="PANTHER" id="PTHR33481:SF1">
    <property type="entry name" value="ENDONUCLEASE_EXONUCLEASE_PHOSPHATASE DOMAIN-CONTAINING PROTEIN-RELATED"/>
    <property type="match status" value="1"/>
</dbReference>
<dbReference type="InterPro" id="IPR000477">
    <property type="entry name" value="RT_dom"/>
</dbReference>
<keyword evidence="7" id="KW-1185">Reference proteome</keyword>
<dbReference type="PROSITE" id="PS50878">
    <property type="entry name" value="RT_POL"/>
    <property type="match status" value="1"/>
</dbReference>
<dbReference type="Proteomes" id="UP000824596">
    <property type="component" value="Unassembled WGS sequence"/>
</dbReference>
<dbReference type="AlphaFoldDB" id="A0A9P8MWR7"/>
<evidence type="ECO:0000256" key="3">
    <source>
        <dbReference type="SAM" id="MobiDB-lite"/>
    </source>
</evidence>
<dbReference type="GO" id="GO:0008270">
    <property type="term" value="F:zinc ion binding"/>
    <property type="evidence" value="ECO:0007669"/>
    <property type="project" value="UniProtKB-KW"/>
</dbReference>
<feature type="region of interest" description="Disordered" evidence="3">
    <location>
        <begin position="597"/>
        <end position="617"/>
    </location>
</feature>
<dbReference type="InterPro" id="IPR036875">
    <property type="entry name" value="Znf_CCHC_sf"/>
</dbReference>
<dbReference type="SUPFAM" id="SSF57756">
    <property type="entry name" value="Retrovirus zinc finger-like domains"/>
    <property type="match status" value="1"/>
</dbReference>
<feature type="domain" description="Reverse transcriptase" evidence="5">
    <location>
        <begin position="699"/>
        <end position="896"/>
    </location>
</feature>
<evidence type="ECO:0000259" key="4">
    <source>
        <dbReference type="PROSITE" id="PS50158"/>
    </source>
</evidence>
<protein>
    <submittedName>
        <fullName evidence="6">Endonuclease-reverse transcriptase domain-containing protein</fullName>
    </submittedName>
</protein>
<organism evidence="6 7">
    <name type="scientific">Hirsutella rhossiliensis</name>
    <dbReference type="NCBI Taxonomy" id="111463"/>
    <lineage>
        <taxon>Eukaryota</taxon>
        <taxon>Fungi</taxon>
        <taxon>Dikarya</taxon>
        <taxon>Ascomycota</taxon>
        <taxon>Pezizomycotina</taxon>
        <taxon>Sordariomycetes</taxon>
        <taxon>Hypocreomycetidae</taxon>
        <taxon>Hypocreales</taxon>
        <taxon>Ophiocordycipitaceae</taxon>
        <taxon>Hirsutella</taxon>
    </lineage>
</organism>
<feature type="region of interest" description="Disordered" evidence="3">
    <location>
        <begin position="86"/>
        <end position="108"/>
    </location>
</feature>
<keyword evidence="6" id="KW-0378">Hydrolase</keyword>
<dbReference type="GeneID" id="68355886"/>
<accession>A0A9P8MWR7</accession>
<name>A0A9P8MWR7_9HYPO</name>
<keyword evidence="2" id="KW-0175">Coiled coil</keyword>
<feature type="compositionally biased region" description="Basic and acidic residues" evidence="3">
    <location>
        <begin position="608"/>
        <end position="617"/>
    </location>
</feature>
<feature type="compositionally biased region" description="Polar residues" evidence="3">
    <location>
        <begin position="92"/>
        <end position="108"/>
    </location>
</feature>
<proteinExistence type="predicted"/>
<feature type="coiled-coil region" evidence="2">
    <location>
        <begin position="22"/>
        <end position="70"/>
    </location>
</feature>
<feature type="region of interest" description="Disordered" evidence="3">
    <location>
        <begin position="537"/>
        <end position="558"/>
    </location>
</feature>
<comment type="caution">
    <text evidence="6">The sequence shown here is derived from an EMBL/GenBank/DDBJ whole genome shotgun (WGS) entry which is preliminary data.</text>
</comment>
<keyword evidence="1" id="KW-0479">Metal-binding</keyword>
<dbReference type="GO" id="GO:0003676">
    <property type="term" value="F:nucleic acid binding"/>
    <property type="evidence" value="ECO:0007669"/>
    <property type="project" value="InterPro"/>
</dbReference>
<dbReference type="RefSeq" id="XP_044720168.1">
    <property type="nucleotide sequence ID" value="XM_044865228.1"/>
</dbReference>
<dbReference type="OrthoDB" id="412006at2759"/>
<dbReference type="Gene3D" id="3.60.10.10">
    <property type="entry name" value="Endonuclease/exonuclease/phosphatase"/>
    <property type="match status" value="2"/>
</dbReference>
<evidence type="ECO:0000256" key="1">
    <source>
        <dbReference type="PROSITE-ProRule" id="PRU00047"/>
    </source>
</evidence>
<keyword evidence="6" id="KW-0540">Nuclease</keyword>
<dbReference type="GO" id="GO:0004519">
    <property type="term" value="F:endonuclease activity"/>
    <property type="evidence" value="ECO:0007669"/>
    <property type="project" value="UniProtKB-KW"/>
</dbReference>
<keyword evidence="1" id="KW-0862">Zinc</keyword>
<dbReference type="EMBL" id="JAIZPD010000006">
    <property type="protein sequence ID" value="KAH0962655.1"/>
    <property type="molecule type" value="Genomic_DNA"/>
</dbReference>
<dbReference type="PANTHER" id="PTHR33481">
    <property type="entry name" value="REVERSE TRANSCRIPTASE"/>
    <property type="match status" value="1"/>
</dbReference>
<dbReference type="InterPro" id="IPR001878">
    <property type="entry name" value="Znf_CCHC"/>
</dbReference>
<evidence type="ECO:0000256" key="2">
    <source>
        <dbReference type="SAM" id="Coils"/>
    </source>
</evidence>